<reference evidence="3 4" key="1">
    <citation type="submission" date="2014-04" db="EMBL/GenBank/DDBJ databases">
        <title>Evolutionary Origins and Diversification of the Mycorrhizal Mutualists.</title>
        <authorList>
            <consortium name="DOE Joint Genome Institute"/>
            <consortium name="Mycorrhizal Genomics Consortium"/>
            <person name="Kohler A."/>
            <person name="Kuo A."/>
            <person name="Nagy L.G."/>
            <person name="Floudas D."/>
            <person name="Copeland A."/>
            <person name="Barry K.W."/>
            <person name="Cichocki N."/>
            <person name="Veneault-Fourrey C."/>
            <person name="LaButti K."/>
            <person name="Lindquist E.A."/>
            <person name="Lipzen A."/>
            <person name="Lundell T."/>
            <person name="Morin E."/>
            <person name="Murat C."/>
            <person name="Riley R."/>
            <person name="Ohm R."/>
            <person name="Sun H."/>
            <person name="Tunlid A."/>
            <person name="Henrissat B."/>
            <person name="Grigoriev I.V."/>
            <person name="Hibbett D.S."/>
            <person name="Martin F."/>
        </authorList>
    </citation>
    <scope>NUCLEOTIDE SEQUENCE [LARGE SCALE GENOMIC DNA]</scope>
    <source>
        <strain evidence="3 4">MD-312</strain>
    </source>
</reference>
<evidence type="ECO:0000313" key="3">
    <source>
        <dbReference type="EMBL" id="KIJ61766.1"/>
    </source>
</evidence>
<keyword evidence="2" id="KW-1133">Transmembrane helix</keyword>
<feature type="transmembrane region" description="Helical" evidence="2">
    <location>
        <begin position="136"/>
        <end position="161"/>
    </location>
</feature>
<evidence type="ECO:0000256" key="1">
    <source>
        <dbReference type="SAM" id="MobiDB-lite"/>
    </source>
</evidence>
<feature type="compositionally biased region" description="Low complexity" evidence="1">
    <location>
        <begin position="1"/>
        <end position="13"/>
    </location>
</feature>
<keyword evidence="4" id="KW-1185">Reference proteome</keyword>
<evidence type="ECO:0000313" key="4">
    <source>
        <dbReference type="Proteomes" id="UP000053820"/>
    </source>
</evidence>
<feature type="compositionally biased region" description="Basic and acidic residues" evidence="1">
    <location>
        <begin position="99"/>
        <end position="112"/>
    </location>
</feature>
<gene>
    <name evidence="3" type="ORF">HYDPIDRAFT_95881</name>
</gene>
<keyword evidence="2" id="KW-0472">Membrane</keyword>
<dbReference type="HOGENOM" id="CLU_037457_0_0_1"/>
<dbReference type="AlphaFoldDB" id="A0A0C9WC48"/>
<feature type="region of interest" description="Disordered" evidence="1">
    <location>
        <begin position="1"/>
        <end position="112"/>
    </location>
</feature>
<feature type="transmembrane region" description="Helical" evidence="2">
    <location>
        <begin position="250"/>
        <end position="273"/>
    </location>
</feature>
<feature type="region of interest" description="Disordered" evidence="1">
    <location>
        <begin position="291"/>
        <end position="314"/>
    </location>
</feature>
<protein>
    <submittedName>
        <fullName evidence="3">Uncharacterized protein</fullName>
    </submittedName>
</protein>
<proteinExistence type="predicted"/>
<keyword evidence="2" id="KW-0812">Transmembrane</keyword>
<dbReference type="Proteomes" id="UP000053820">
    <property type="component" value="Unassembled WGS sequence"/>
</dbReference>
<accession>A0A0C9WC48</accession>
<name>A0A0C9WC48_9AGAM</name>
<feature type="transmembrane region" description="Helical" evidence="2">
    <location>
        <begin position="215"/>
        <end position="238"/>
    </location>
</feature>
<dbReference type="OrthoDB" id="3254104at2759"/>
<feature type="compositionally biased region" description="Basic and acidic residues" evidence="1">
    <location>
        <begin position="27"/>
        <end position="43"/>
    </location>
</feature>
<feature type="compositionally biased region" description="Polar residues" evidence="1">
    <location>
        <begin position="64"/>
        <end position="89"/>
    </location>
</feature>
<evidence type="ECO:0000256" key="2">
    <source>
        <dbReference type="SAM" id="Phobius"/>
    </source>
</evidence>
<feature type="transmembrane region" description="Helical" evidence="2">
    <location>
        <begin position="181"/>
        <end position="203"/>
    </location>
</feature>
<sequence length="314" mass="34236">MSSSLSRSTTTATEKAVVTGHPPPSHGHHEPETAVKPHTEHPGTTDPSPVASSPHHEPTHKTTAHVSHSPVNSPTSEKSFNKSPAQETPQPRGGKAAHTSKEIHRSTQRRGVSDADIAAHTEYINMLLALDDIAPYWNLFAAFFTWILLAGFVLFPGTFASLKTENLTGTSAKVLNYVQEVPLYIIAWICTGIGALGMSWLWYRWHKNYVWIVNRIFIPGLLNSLAGVISTLANVYGVQDGTFSETSKSTIIVTGAIALICAVLFIVYHGILLRGLKKKHDKEVGEQLAGKHGEGINRRHSERVAKSESTDSNV</sequence>
<organism evidence="3 4">
    <name type="scientific">Hydnomerulius pinastri MD-312</name>
    <dbReference type="NCBI Taxonomy" id="994086"/>
    <lineage>
        <taxon>Eukaryota</taxon>
        <taxon>Fungi</taxon>
        <taxon>Dikarya</taxon>
        <taxon>Basidiomycota</taxon>
        <taxon>Agaricomycotina</taxon>
        <taxon>Agaricomycetes</taxon>
        <taxon>Agaricomycetidae</taxon>
        <taxon>Boletales</taxon>
        <taxon>Boletales incertae sedis</taxon>
        <taxon>Leucogyrophana</taxon>
    </lineage>
</organism>
<dbReference type="EMBL" id="KN839860">
    <property type="protein sequence ID" value="KIJ61766.1"/>
    <property type="molecule type" value="Genomic_DNA"/>
</dbReference>